<proteinExistence type="inferred from homology"/>
<organism evidence="2 3">
    <name type="scientific">Malus baccata</name>
    <name type="common">Siberian crab apple</name>
    <name type="synonym">Pyrus baccata</name>
    <dbReference type="NCBI Taxonomy" id="106549"/>
    <lineage>
        <taxon>Eukaryota</taxon>
        <taxon>Viridiplantae</taxon>
        <taxon>Streptophyta</taxon>
        <taxon>Embryophyta</taxon>
        <taxon>Tracheophyta</taxon>
        <taxon>Spermatophyta</taxon>
        <taxon>Magnoliopsida</taxon>
        <taxon>eudicotyledons</taxon>
        <taxon>Gunneridae</taxon>
        <taxon>Pentapetalae</taxon>
        <taxon>rosids</taxon>
        <taxon>fabids</taxon>
        <taxon>Rosales</taxon>
        <taxon>Rosaceae</taxon>
        <taxon>Amygdaloideae</taxon>
        <taxon>Maleae</taxon>
        <taxon>Malus</taxon>
    </lineage>
</organism>
<dbReference type="InterPro" id="IPR023614">
    <property type="entry name" value="Porin_dom_sf"/>
</dbReference>
<evidence type="ECO:0000313" key="3">
    <source>
        <dbReference type="Proteomes" id="UP000315295"/>
    </source>
</evidence>
<dbReference type="Gene3D" id="2.40.160.10">
    <property type="entry name" value="Porin"/>
    <property type="match status" value="1"/>
</dbReference>
<dbReference type="InterPro" id="IPR027246">
    <property type="entry name" value="Porin_Euk/Tom40"/>
</dbReference>
<dbReference type="Proteomes" id="UP000315295">
    <property type="component" value="Unassembled WGS sequence"/>
</dbReference>
<evidence type="ECO:0000256" key="1">
    <source>
        <dbReference type="ARBA" id="ARBA00009624"/>
    </source>
</evidence>
<dbReference type="PANTHER" id="PTHR11743:SF35">
    <property type="entry name" value="PORIN_VOLTAGE-DEPENDENT ANION-SELECTIVE CHANNEL PROTEIN"/>
    <property type="match status" value="1"/>
</dbReference>
<keyword evidence="3" id="KW-1185">Reference proteome</keyword>
<name>A0A540KM10_MALBA</name>
<sequence>MVNPLSNTALGAELKHSFPINDTALTIGAQHAFLPSTVAKARVSTHGNVGVLIRQKVFLSISGEVDFRGVKRSPNFGLSLCVRL</sequence>
<dbReference type="InterPro" id="IPR001925">
    <property type="entry name" value="Porin_Euk"/>
</dbReference>
<gene>
    <name evidence="2" type="ORF">C1H46_039431</name>
</gene>
<reference evidence="2 3" key="1">
    <citation type="journal article" date="2019" name="G3 (Bethesda)">
        <title>Sequencing of a Wild Apple (Malus baccata) Genome Unravels the Differences Between Cultivated and Wild Apple Species Regarding Disease Resistance and Cold Tolerance.</title>
        <authorList>
            <person name="Chen X."/>
        </authorList>
    </citation>
    <scope>NUCLEOTIDE SEQUENCE [LARGE SCALE GENOMIC DNA]</scope>
    <source>
        <strain evidence="3">cv. Shandingzi</strain>
        <tissue evidence="2">Leaves</tissue>
    </source>
</reference>
<accession>A0A540KM10</accession>
<dbReference type="PANTHER" id="PTHR11743">
    <property type="entry name" value="VOLTAGE-DEPENDENT ANION-SELECTIVE CHANNEL"/>
    <property type="match status" value="1"/>
</dbReference>
<dbReference type="AlphaFoldDB" id="A0A540KM10"/>
<dbReference type="GO" id="GO:0008308">
    <property type="term" value="F:voltage-gated monoatomic anion channel activity"/>
    <property type="evidence" value="ECO:0007669"/>
    <property type="project" value="InterPro"/>
</dbReference>
<dbReference type="GO" id="GO:0005741">
    <property type="term" value="C:mitochondrial outer membrane"/>
    <property type="evidence" value="ECO:0007669"/>
    <property type="project" value="InterPro"/>
</dbReference>
<comment type="caution">
    <text evidence="2">The sequence shown here is derived from an EMBL/GenBank/DDBJ whole genome shotgun (WGS) entry which is preliminary data.</text>
</comment>
<dbReference type="Pfam" id="PF01459">
    <property type="entry name" value="Porin_3"/>
    <property type="match status" value="1"/>
</dbReference>
<evidence type="ECO:0000313" key="2">
    <source>
        <dbReference type="EMBL" id="TQD75062.1"/>
    </source>
</evidence>
<dbReference type="EMBL" id="VIEB01001131">
    <property type="protein sequence ID" value="TQD75062.1"/>
    <property type="molecule type" value="Genomic_DNA"/>
</dbReference>
<protein>
    <submittedName>
        <fullName evidence="2">Uncharacterized protein</fullName>
    </submittedName>
</protein>
<dbReference type="STRING" id="106549.A0A540KM10"/>
<comment type="similarity">
    <text evidence="1">Belongs to the eukaryotic mitochondrial porin (TC 1.B.8.1) family.</text>
</comment>